<dbReference type="Gene3D" id="1.10.10.1450">
    <property type="match status" value="1"/>
</dbReference>
<comment type="caution">
    <text evidence="2">The sequence shown here is derived from an EMBL/GenBank/DDBJ whole genome shotgun (WGS) entry which is preliminary data.</text>
</comment>
<feature type="domain" description="Mos1 transposase HTH" evidence="1">
    <location>
        <begin position="15"/>
        <end position="53"/>
    </location>
</feature>
<evidence type="ECO:0000259" key="1">
    <source>
        <dbReference type="Pfam" id="PF17906"/>
    </source>
</evidence>
<gene>
    <name evidence="2" type="primary">NCL1_27697</name>
    <name evidence="2" type="ORF">TNCV_1038471</name>
</gene>
<sequence length="87" mass="10057">MEVTRTEQRIYIKVTVLRWRNAMECHSELVETLGNNALPYRTVARWVNKFQQGRVSTCDEQRGAATADADNIHCLPYRCGYSTRGLH</sequence>
<dbReference type="InterPro" id="IPR041426">
    <property type="entry name" value="Mos1_HTH"/>
</dbReference>
<dbReference type="Proteomes" id="UP000887159">
    <property type="component" value="Unassembled WGS sequence"/>
</dbReference>
<keyword evidence="3" id="KW-1185">Reference proteome</keyword>
<dbReference type="Pfam" id="PF17906">
    <property type="entry name" value="HTH_48"/>
    <property type="match status" value="1"/>
</dbReference>
<evidence type="ECO:0000313" key="3">
    <source>
        <dbReference type="Proteomes" id="UP000887159"/>
    </source>
</evidence>
<protein>
    <submittedName>
        <fullName evidence="2">HTH_48 domain-containing protein</fullName>
    </submittedName>
</protein>
<evidence type="ECO:0000313" key="2">
    <source>
        <dbReference type="EMBL" id="GFY23548.1"/>
    </source>
</evidence>
<proteinExistence type="predicted"/>
<accession>A0A8X6VW42</accession>
<dbReference type="EMBL" id="BMAU01021364">
    <property type="protein sequence ID" value="GFY23548.1"/>
    <property type="molecule type" value="Genomic_DNA"/>
</dbReference>
<dbReference type="AlphaFoldDB" id="A0A8X6VW42"/>
<name>A0A8X6VW42_TRICX</name>
<reference evidence="2" key="1">
    <citation type="submission" date="2020-08" db="EMBL/GenBank/DDBJ databases">
        <title>Multicomponent nature underlies the extraordinary mechanical properties of spider dragline silk.</title>
        <authorList>
            <person name="Kono N."/>
            <person name="Nakamura H."/>
            <person name="Mori M."/>
            <person name="Yoshida Y."/>
            <person name="Ohtoshi R."/>
            <person name="Malay A.D."/>
            <person name="Moran D.A.P."/>
            <person name="Tomita M."/>
            <person name="Numata K."/>
            <person name="Arakawa K."/>
        </authorList>
    </citation>
    <scope>NUCLEOTIDE SEQUENCE</scope>
</reference>
<organism evidence="2 3">
    <name type="scientific">Trichonephila clavipes</name>
    <name type="common">Golden silk orbweaver</name>
    <name type="synonym">Nephila clavipes</name>
    <dbReference type="NCBI Taxonomy" id="2585209"/>
    <lineage>
        <taxon>Eukaryota</taxon>
        <taxon>Metazoa</taxon>
        <taxon>Ecdysozoa</taxon>
        <taxon>Arthropoda</taxon>
        <taxon>Chelicerata</taxon>
        <taxon>Arachnida</taxon>
        <taxon>Araneae</taxon>
        <taxon>Araneomorphae</taxon>
        <taxon>Entelegynae</taxon>
        <taxon>Araneoidea</taxon>
        <taxon>Nephilidae</taxon>
        <taxon>Trichonephila</taxon>
    </lineage>
</organism>